<feature type="compositionally biased region" description="Pro residues" evidence="1">
    <location>
        <begin position="219"/>
        <end position="229"/>
    </location>
</feature>
<feature type="compositionally biased region" description="Pro residues" evidence="1">
    <location>
        <begin position="165"/>
        <end position="208"/>
    </location>
</feature>
<evidence type="ECO:0000313" key="2">
    <source>
        <dbReference type="EnsemblMetazoa" id="ACHR007231-PA"/>
    </source>
</evidence>
<accession>A0A182K8Z4</accession>
<feature type="region of interest" description="Disordered" evidence="1">
    <location>
        <begin position="337"/>
        <end position="376"/>
    </location>
</feature>
<proteinExistence type="predicted"/>
<feature type="compositionally biased region" description="Low complexity" evidence="1">
    <location>
        <begin position="366"/>
        <end position="376"/>
    </location>
</feature>
<protein>
    <submittedName>
        <fullName evidence="2">Uncharacterized protein</fullName>
    </submittedName>
</protein>
<keyword evidence="3" id="KW-1185">Reference proteome</keyword>
<name>A0A182K8Z4_9DIPT</name>
<feature type="region of interest" description="Disordered" evidence="1">
    <location>
        <begin position="89"/>
        <end position="306"/>
    </location>
</feature>
<dbReference type="PRINTS" id="PR01217">
    <property type="entry name" value="PRICHEXTENSN"/>
</dbReference>
<feature type="compositionally biased region" description="Basic and acidic residues" evidence="1">
    <location>
        <begin position="287"/>
        <end position="303"/>
    </location>
</feature>
<dbReference type="Proteomes" id="UP000075881">
    <property type="component" value="Unassembled WGS sequence"/>
</dbReference>
<evidence type="ECO:0000313" key="3">
    <source>
        <dbReference type="Proteomes" id="UP000075881"/>
    </source>
</evidence>
<feature type="compositionally biased region" description="Pro residues" evidence="1">
    <location>
        <begin position="239"/>
        <end position="274"/>
    </location>
</feature>
<dbReference type="AlphaFoldDB" id="A0A182K8Z4"/>
<dbReference type="EnsemblMetazoa" id="ACHR007231-RA">
    <property type="protein sequence ID" value="ACHR007231-PA"/>
    <property type="gene ID" value="ACHR007231"/>
</dbReference>
<feature type="compositionally biased region" description="Low complexity" evidence="1">
    <location>
        <begin position="337"/>
        <end position="358"/>
    </location>
</feature>
<organism evidence="2 3">
    <name type="scientific">Anopheles christyi</name>
    <dbReference type="NCBI Taxonomy" id="43041"/>
    <lineage>
        <taxon>Eukaryota</taxon>
        <taxon>Metazoa</taxon>
        <taxon>Ecdysozoa</taxon>
        <taxon>Arthropoda</taxon>
        <taxon>Hexapoda</taxon>
        <taxon>Insecta</taxon>
        <taxon>Pterygota</taxon>
        <taxon>Neoptera</taxon>
        <taxon>Endopterygota</taxon>
        <taxon>Diptera</taxon>
        <taxon>Nematocera</taxon>
        <taxon>Culicoidea</taxon>
        <taxon>Culicidae</taxon>
        <taxon>Anophelinae</taxon>
        <taxon>Anopheles</taxon>
    </lineage>
</organism>
<reference evidence="3" key="1">
    <citation type="submission" date="2013-03" db="EMBL/GenBank/DDBJ databases">
        <title>The Genome Sequence of Anopheles christyi ACHKN1017.</title>
        <authorList>
            <consortium name="The Broad Institute Genomics Platform"/>
            <person name="Neafsey D.E."/>
            <person name="Besansky N."/>
            <person name="Walker B."/>
            <person name="Young S.K."/>
            <person name="Zeng Q."/>
            <person name="Gargeya S."/>
            <person name="Fitzgerald M."/>
            <person name="Haas B."/>
            <person name="Abouelleil A."/>
            <person name="Allen A.W."/>
            <person name="Alvarado L."/>
            <person name="Arachchi H.M."/>
            <person name="Berlin A.M."/>
            <person name="Chapman S.B."/>
            <person name="Gainer-Dewar J."/>
            <person name="Goldberg J."/>
            <person name="Griggs A."/>
            <person name="Gujja S."/>
            <person name="Hansen M."/>
            <person name="Howarth C."/>
            <person name="Imamovic A."/>
            <person name="Ireland A."/>
            <person name="Larimer J."/>
            <person name="McCowan C."/>
            <person name="Murphy C."/>
            <person name="Pearson M."/>
            <person name="Poon T.W."/>
            <person name="Priest M."/>
            <person name="Roberts A."/>
            <person name="Saif S."/>
            <person name="Shea T."/>
            <person name="Sisk P."/>
            <person name="Sykes S."/>
            <person name="Wortman J."/>
            <person name="Nusbaum C."/>
            <person name="Birren B."/>
        </authorList>
    </citation>
    <scope>NUCLEOTIDE SEQUENCE [LARGE SCALE GENOMIC DNA]</scope>
    <source>
        <strain evidence="3">ACHKN1017</strain>
    </source>
</reference>
<dbReference type="VEuPathDB" id="VectorBase:ACHR007231"/>
<dbReference type="STRING" id="43041.A0A182K8Z4"/>
<sequence length="376" mass="38659">MQQQQQYGYGGGVAQPNLFEVVTKNTAAVFDSVNKQLGQTLNAVSRPFGTGFGFLPGMFVPGGGAMGNGNFGQFGLPGAPGSFGFVPPGQQPVFTPAGNGGFPPGHQGHQGHHHHHHGPPPNGFQGNKKPHGDWSQGGGGRPHGDWSQQGGSYPPTAPGGAPSGKPVPPTQPPAGLPVIPPAPLPPPAPPAVDPNPPRVNPAPSPPPSENSWSSGNVPPVAPPPPPPPASGGNNNNIPPVAPPPPPPPAPAVPPPPPPPPPANPPPVPLPPPAPKESIAPENEEDEKNPVYDIDIRGEFEDTKTRRKRQFFPNLFNQIGGLVNTAVNSAGTIAQGALNAGQGQQQQGLGFPNFFGQGRPPRPQQPPTTQQSPQFPQ</sequence>
<reference evidence="2" key="2">
    <citation type="submission" date="2020-05" db="UniProtKB">
        <authorList>
            <consortium name="EnsemblMetazoa"/>
        </authorList>
    </citation>
    <scope>IDENTIFICATION</scope>
    <source>
        <strain evidence="2">ACHKN1017</strain>
    </source>
</reference>
<evidence type="ECO:0000256" key="1">
    <source>
        <dbReference type="SAM" id="MobiDB-lite"/>
    </source>
</evidence>
<feature type="compositionally biased region" description="Basic residues" evidence="1">
    <location>
        <begin position="109"/>
        <end position="118"/>
    </location>
</feature>